<feature type="domain" description="Plasmid replication protein C N-terminal" evidence="2">
    <location>
        <begin position="13"/>
        <end position="185"/>
    </location>
</feature>
<keyword evidence="5" id="KW-1185">Reference proteome</keyword>
<organism evidence="4 5">
    <name type="scientific">Sinorhizobium glycinis</name>
    <dbReference type="NCBI Taxonomy" id="1472378"/>
    <lineage>
        <taxon>Bacteria</taxon>
        <taxon>Pseudomonadati</taxon>
        <taxon>Pseudomonadota</taxon>
        <taxon>Alphaproteobacteria</taxon>
        <taxon>Hyphomicrobiales</taxon>
        <taxon>Rhizobiaceae</taxon>
        <taxon>Sinorhizobium/Ensifer group</taxon>
        <taxon>Sinorhizobium</taxon>
    </lineage>
</organism>
<comment type="caution">
    <text evidence="4">The sequence shown here is derived from an EMBL/GenBank/DDBJ whole genome shotgun (WGS) entry which is preliminary data.</text>
</comment>
<gene>
    <name evidence="4" type="ORF">AU381_19115</name>
</gene>
<sequence length="440" mass="48210">MERGSVTTPFGRRAMTLGMLARQIAAGDSPPKQSVDKWKLFRAVCEAKSEIGVSDRSLAVLNALLSFYPGAELSSENGLVVFPSNAQLSLRTHGMAGTTLRRHLACLVDAGLIVRRDSPNGKRYARKSRNGAIGEAFGFDLAPLLARADEFRAAAAKLAAEQQHLRRVRERLSLCRRDITKLIELSREVIPDADFQAFETEFHALIAGWPRKAPVGVFEALLEKLATLRDILTNRLEILLNSQKTASNDRQYGWHKQNSDPDSKFESEPGLGKGEGACLTDNPNQTENAAGTRKPRHESLSNGPPRPPNSFVPPTAPVERFRREIPLPAVLEACPQIADYGPSGRVANWKDLMTAAIVVRTMLDVSADAYEEACSVLGYENAATVVACILERADQITSPGGYLRDLTRRARLQTFTIAPMISALNRARRASMPMAVCHAT</sequence>
<dbReference type="EMBL" id="LPUX01000064">
    <property type="protein sequence ID" value="OAP36601.1"/>
    <property type="molecule type" value="Genomic_DNA"/>
</dbReference>
<feature type="compositionally biased region" description="Pro residues" evidence="1">
    <location>
        <begin position="304"/>
        <end position="316"/>
    </location>
</feature>
<protein>
    <submittedName>
        <fullName evidence="4">Replication initiation protein RepC</fullName>
    </submittedName>
</protein>
<evidence type="ECO:0000259" key="2">
    <source>
        <dbReference type="Pfam" id="PF03428"/>
    </source>
</evidence>
<proteinExistence type="predicted"/>
<feature type="compositionally biased region" description="Basic and acidic residues" evidence="1">
    <location>
        <begin position="257"/>
        <end position="267"/>
    </location>
</feature>
<feature type="domain" description="Plasmid replication protein C C-terminal" evidence="3">
    <location>
        <begin position="326"/>
        <end position="426"/>
    </location>
</feature>
<evidence type="ECO:0000313" key="5">
    <source>
        <dbReference type="Proteomes" id="UP000094025"/>
    </source>
</evidence>
<reference evidence="4 5" key="1">
    <citation type="journal article" date="2016" name="Int. J. Syst. Evol. Microbiol.">
        <title>Ensifer glycinis sp. nov., an novel rhizobial species associated with Glycine spp.</title>
        <authorList>
            <person name="Yan H."/>
            <person name="Yan J."/>
            <person name="Sui X.H."/>
            <person name="Wang E.T."/>
            <person name="Chen W.X."/>
            <person name="Zhang X.X."/>
            <person name="Chen W.F."/>
        </authorList>
    </citation>
    <scope>NUCLEOTIDE SEQUENCE [LARGE SCALE GENOMIC DNA]</scope>
    <source>
        <strain evidence="4 5">CCBAU 23380</strain>
    </source>
</reference>
<dbReference type="InterPro" id="IPR036390">
    <property type="entry name" value="WH_DNA-bd_sf"/>
</dbReference>
<dbReference type="InterPro" id="IPR005090">
    <property type="entry name" value="RepC_N"/>
</dbReference>
<evidence type="ECO:0000259" key="3">
    <source>
        <dbReference type="Pfam" id="PF11800"/>
    </source>
</evidence>
<dbReference type="Pfam" id="PF03428">
    <property type="entry name" value="RP-C"/>
    <property type="match status" value="1"/>
</dbReference>
<dbReference type="Pfam" id="PF11800">
    <property type="entry name" value="RP-C_C"/>
    <property type="match status" value="1"/>
</dbReference>
<dbReference type="STRING" id="1472378.AU381_19115"/>
<dbReference type="AlphaFoldDB" id="A0A178XMX9"/>
<accession>A0A178XMX9</accession>
<dbReference type="SUPFAM" id="SSF46785">
    <property type="entry name" value="Winged helix' DNA-binding domain"/>
    <property type="match status" value="1"/>
</dbReference>
<dbReference type="OrthoDB" id="7488837at2"/>
<dbReference type="NCBIfam" id="NF010396">
    <property type="entry name" value="PRK13824.1"/>
    <property type="match status" value="1"/>
</dbReference>
<dbReference type="Proteomes" id="UP000094025">
    <property type="component" value="Unassembled WGS sequence"/>
</dbReference>
<evidence type="ECO:0000313" key="4">
    <source>
        <dbReference type="EMBL" id="OAP36601.1"/>
    </source>
</evidence>
<name>A0A178XMX9_9HYPH</name>
<feature type="region of interest" description="Disordered" evidence="1">
    <location>
        <begin position="250"/>
        <end position="316"/>
    </location>
</feature>
<dbReference type="InterPro" id="IPR021760">
    <property type="entry name" value="RepC_C"/>
</dbReference>
<dbReference type="NCBIfam" id="NF040974">
    <property type="entry name" value="RepABC_RepC"/>
    <property type="match status" value="1"/>
</dbReference>
<dbReference type="RefSeq" id="WP_064243827.1">
    <property type="nucleotide sequence ID" value="NZ_LPUX01000064.1"/>
</dbReference>
<dbReference type="InterPro" id="IPR047611">
    <property type="entry name" value="RepABC_RepC"/>
</dbReference>
<evidence type="ECO:0000256" key="1">
    <source>
        <dbReference type="SAM" id="MobiDB-lite"/>
    </source>
</evidence>